<reference evidence="1" key="1">
    <citation type="submission" date="2014-09" db="EMBL/GenBank/DDBJ databases">
        <authorList>
            <person name="Magalhaes I.L.F."/>
            <person name="Oliveira U."/>
            <person name="Santos F.R."/>
            <person name="Vidigal T.H.D.A."/>
            <person name="Brescovit A.D."/>
            <person name="Santos A.J."/>
        </authorList>
    </citation>
    <scope>NUCLEOTIDE SEQUENCE</scope>
    <source>
        <tissue evidence="1">Shoot tissue taken approximately 20 cm above the soil surface</tissue>
    </source>
</reference>
<accession>A0A0A9ARZ0</accession>
<sequence>MVTALSSNSERFCLRMYSSARRSSVSMSVSTRIRRGSIAASAYPATAANRTATTTAAALPIIFLPPPTQRLPAETS</sequence>
<organism evidence="1">
    <name type="scientific">Arundo donax</name>
    <name type="common">Giant reed</name>
    <name type="synonym">Donax arundinaceus</name>
    <dbReference type="NCBI Taxonomy" id="35708"/>
    <lineage>
        <taxon>Eukaryota</taxon>
        <taxon>Viridiplantae</taxon>
        <taxon>Streptophyta</taxon>
        <taxon>Embryophyta</taxon>
        <taxon>Tracheophyta</taxon>
        <taxon>Spermatophyta</taxon>
        <taxon>Magnoliopsida</taxon>
        <taxon>Liliopsida</taxon>
        <taxon>Poales</taxon>
        <taxon>Poaceae</taxon>
        <taxon>PACMAD clade</taxon>
        <taxon>Arundinoideae</taxon>
        <taxon>Arundineae</taxon>
        <taxon>Arundo</taxon>
    </lineage>
</organism>
<evidence type="ECO:0000313" key="1">
    <source>
        <dbReference type="EMBL" id="JAD53916.1"/>
    </source>
</evidence>
<name>A0A0A9ARZ0_ARUDO</name>
<proteinExistence type="predicted"/>
<reference evidence="1" key="2">
    <citation type="journal article" date="2015" name="Data Brief">
        <title>Shoot transcriptome of the giant reed, Arundo donax.</title>
        <authorList>
            <person name="Barrero R.A."/>
            <person name="Guerrero F.D."/>
            <person name="Moolhuijzen P."/>
            <person name="Goolsby J.A."/>
            <person name="Tidwell J."/>
            <person name="Bellgard S.E."/>
            <person name="Bellgard M.I."/>
        </authorList>
    </citation>
    <scope>NUCLEOTIDE SEQUENCE</scope>
    <source>
        <tissue evidence="1">Shoot tissue taken approximately 20 cm above the soil surface</tissue>
    </source>
</reference>
<protein>
    <submittedName>
        <fullName evidence="1">Uncharacterized protein</fullName>
    </submittedName>
</protein>
<dbReference type="EMBL" id="GBRH01243979">
    <property type="protein sequence ID" value="JAD53916.1"/>
    <property type="molecule type" value="Transcribed_RNA"/>
</dbReference>
<dbReference type="AlphaFoldDB" id="A0A0A9ARZ0"/>